<organism evidence="2 3">
    <name type="scientific">Curtobacterium citreum</name>
    <dbReference type="NCBI Taxonomy" id="2036"/>
    <lineage>
        <taxon>Bacteria</taxon>
        <taxon>Bacillati</taxon>
        <taxon>Actinomycetota</taxon>
        <taxon>Actinomycetes</taxon>
        <taxon>Micrococcales</taxon>
        <taxon>Microbacteriaceae</taxon>
        <taxon>Curtobacterium</taxon>
    </lineage>
</organism>
<feature type="transmembrane region" description="Helical" evidence="1">
    <location>
        <begin position="321"/>
        <end position="345"/>
    </location>
</feature>
<keyword evidence="1" id="KW-0812">Transmembrane</keyword>
<feature type="transmembrane region" description="Helical" evidence="1">
    <location>
        <begin position="297"/>
        <end position="315"/>
    </location>
</feature>
<name>A0ABU8YB43_9MICO</name>
<evidence type="ECO:0000313" key="2">
    <source>
        <dbReference type="EMBL" id="MEK0171987.1"/>
    </source>
</evidence>
<evidence type="ECO:0000256" key="1">
    <source>
        <dbReference type="SAM" id="Phobius"/>
    </source>
</evidence>
<accession>A0ABU8YB43</accession>
<keyword evidence="3" id="KW-1185">Reference proteome</keyword>
<proteinExistence type="predicted"/>
<evidence type="ECO:0000313" key="3">
    <source>
        <dbReference type="Proteomes" id="UP001370299"/>
    </source>
</evidence>
<dbReference type="RefSeq" id="WP_340195859.1">
    <property type="nucleotide sequence ID" value="NZ_JBBKAP010000013.1"/>
</dbReference>
<feature type="transmembrane region" description="Helical" evidence="1">
    <location>
        <begin position="264"/>
        <end position="285"/>
    </location>
</feature>
<gene>
    <name evidence="2" type="ORF">WMN62_10940</name>
</gene>
<feature type="transmembrane region" description="Helical" evidence="1">
    <location>
        <begin position="150"/>
        <end position="168"/>
    </location>
</feature>
<evidence type="ECO:0008006" key="4">
    <source>
        <dbReference type="Google" id="ProtNLM"/>
    </source>
</evidence>
<protein>
    <recommendedName>
        <fullName evidence="4">Oligosaccharide repeat unit polymerase</fullName>
    </recommendedName>
</protein>
<reference evidence="2 3" key="1">
    <citation type="submission" date="2024-03" db="EMBL/GenBank/DDBJ databases">
        <title>Whole genomes of four grape xylem sap localized bacterial endophytes.</title>
        <authorList>
            <person name="Kumar G."/>
            <person name="Savka M.A."/>
        </authorList>
    </citation>
    <scope>NUCLEOTIDE SEQUENCE [LARGE SCALE GENOMIC DNA]</scope>
    <source>
        <strain evidence="2 3">RIT_GXS8</strain>
    </source>
</reference>
<feature type="transmembrane region" description="Helical" evidence="1">
    <location>
        <begin position="83"/>
        <end position="99"/>
    </location>
</feature>
<comment type="caution">
    <text evidence="2">The sequence shown here is derived from an EMBL/GenBank/DDBJ whole genome shotgun (WGS) entry which is preliminary data.</text>
</comment>
<dbReference type="Proteomes" id="UP001370299">
    <property type="component" value="Unassembled WGS sequence"/>
</dbReference>
<feature type="transmembrane region" description="Helical" evidence="1">
    <location>
        <begin position="111"/>
        <end position="138"/>
    </location>
</feature>
<keyword evidence="1" id="KW-0472">Membrane</keyword>
<feature type="transmembrane region" description="Helical" evidence="1">
    <location>
        <begin position="36"/>
        <end position="62"/>
    </location>
</feature>
<keyword evidence="1" id="KW-1133">Transmembrane helix</keyword>
<sequence length="361" mass="37792">MLLAPLIFAAGVFLASRVGSRGLVAESDEPAWLPSFLRGCVLVLGVLAVLHFSAVGIPLLSSSVETSRFDIGSSGLGGFPSRAVLYALPIAALIGLATIRDASKRSAVTLWVLFAVTQVFLGFKGGLIEVLIITALGLAIRYGRLGFKQLAGFAVGAVVAIGYVTYVGSKYQTLAGSDAGIAYVIRRSTSDAIIAGYTALTARPVGISDHTSVLLRDLGVLFGRYLGTAPEGYSFDELVSSVVTGTPIQRGAFLVPVTVGGPVYLLYSMPVLACVLVLLALGIVWRSAVVRLRQASGPLLTVSAGVLVYGIRLFLMNGNGAYLLINLTFTLGLLVICACIGHVFLGRRRTPGVIVVGRPLH</sequence>
<dbReference type="EMBL" id="JBBLYY010000056">
    <property type="protein sequence ID" value="MEK0171987.1"/>
    <property type="molecule type" value="Genomic_DNA"/>
</dbReference>